<dbReference type="InterPro" id="IPR011010">
    <property type="entry name" value="DNA_brk_join_enz"/>
</dbReference>
<dbReference type="GO" id="GO:0006310">
    <property type="term" value="P:DNA recombination"/>
    <property type="evidence" value="ECO:0007669"/>
    <property type="project" value="UniProtKB-KW"/>
</dbReference>
<dbReference type="Proteomes" id="UP000182836">
    <property type="component" value="Unassembled WGS sequence"/>
</dbReference>
<dbReference type="EMBL" id="FNED01000045">
    <property type="protein sequence ID" value="SDK24183.1"/>
    <property type="molecule type" value="Genomic_DNA"/>
</dbReference>
<accession>A0A1G9AA96</accession>
<reference evidence="3 4" key="1">
    <citation type="submission" date="2016-10" db="EMBL/GenBank/DDBJ databases">
        <authorList>
            <person name="de Groot N.N."/>
        </authorList>
    </citation>
    <scope>NUCLEOTIDE SEQUENCE [LARGE SCALE GENOMIC DNA]</scope>
    <source>
        <strain evidence="3 4">DSM 2895</strain>
    </source>
</reference>
<dbReference type="GO" id="GO:0003677">
    <property type="term" value="F:DNA binding"/>
    <property type="evidence" value="ECO:0007669"/>
    <property type="project" value="InterPro"/>
</dbReference>
<name>A0A1G9AA96_ANEMI</name>
<sequence length="158" mass="18542">MAALSKFFSYLSKRKLIICDVTADVEKIKLNVKVKINNRLIPEELDCFFATILEDVGIEKERQFKFHQRLKFRGYIMTLIMAYNDIRISELVQMNIDEVHIDKRVLIITRKGGNEQSIPLPDRIMETLSDYIIMKHKQVKDIPKKKENALFLSPSKKN</sequence>
<evidence type="ECO:0000256" key="1">
    <source>
        <dbReference type="ARBA" id="ARBA00023172"/>
    </source>
</evidence>
<dbReference type="Gene3D" id="1.10.443.10">
    <property type="entry name" value="Intergrase catalytic core"/>
    <property type="match status" value="1"/>
</dbReference>
<dbReference type="GO" id="GO:0015074">
    <property type="term" value="P:DNA integration"/>
    <property type="evidence" value="ECO:0007669"/>
    <property type="project" value="InterPro"/>
</dbReference>
<dbReference type="OrthoDB" id="283809at2"/>
<evidence type="ECO:0000313" key="3">
    <source>
        <dbReference type="EMBL" id="SDK24183.1"/>
    </source>
</evidence>
<keyword evidence="1" id="KW-0233">DNA recombination</keyword>
<protein>
    <submittedName>
        <fullName evidence="3">Phage integrase family protein</fullName>
    </submittedName>
</protein>
<dbReference type="AlphaFoldDB" id="A0A1G9AA96"/>
<dbReference type="PROSITE" id="PS51898">
    <property type="entry name" value="TYR_RECOMBINASE"/>
    <property type="match status" value="1"/>
</dbReference>
<dbReference type="GeneID" id="42307659"/>
<organism evidence="3 4">
    <name type="scientific">Aneurinibacillus migulanus</name>
    <name type="common">Bacillus migulanus</name>
    <dbReference type="NCBI Taxonomy" id="47500"/>
    <lineage>
        <taxon>Bacteria</taxon>
        <taxon>Bacillati</taxon>
        <taxon>Bacillota</taxon>
        <taxon>Bacilli</taxon>
        <taxon>Bacillales</taxon>
        <taxon>Paenibacillaceae</taxon>
        <taxon>Aneurinibacillus group</taxon>
        <taxon>Aneurinibacillus</taxon>
    </lineage>
</organism>
<evidence type="ECO:0000313" key="4">
    <source>
        <dbReference type="Proteomes" id="UP000182836"/>
    </source>
</evidence>
<feature type="domain" description="Tyr recombinase" evidence="2">
    <location>
        <begin position="35"/>
        <end position="158"/>
    </location>
</feature>
<gene>
    <name evidence="3" type="ORF">SAMN04487909_1453</name>
</gene>
<evidence type="ECO:0000259" key="2">
    <source>
        <dbReference type="PROSITE" id="PS51898"/>
    </source>
</evidence>
<dbReference type="InterPro" id="IPR013762">
    <property type="entry name" value="Integrase-like_cat_sf"/>
</dbReference>
<dbReference type="Pfam" id="PF00589">
    <property type="entry name" value="Phage_integrase"/>
    <property type="match status" value="1"/>
</dbReference>
<dbReference type="InterPro" id="IPR002104">
    <property type="entry name" value="Integrase_catalytic"/>
</dbReference>
<dbReference type="RefSeq" id="WP_052812169.1">
    <property type="nucleotide sequence ID" value="NZ_BJOA01000148.1"/>
</dbReference>
<proteinExistence type="predicted"/>
<dbReference type="SUPFAM" id="SSF56349">
    <property type="entry name" value="DNA breaking-rejoining enzymes"/>
    <property type="match status" value="1"/>
</dbReference>